<feature type="domain" description="GerMN" evidence="1">
    <location>
        <begin position="93"/>
        <end position="185"/>
    </location>
</feature>
<dbReference type="AlphaFoldDB" id="A0A1G2CRH3"/>
<reference evidence="2 3" key="1">
    <citation type="journal article" date="2016" name="Nat. Commun.">
        <title>Thousands of microbial genomes shed light on interconnected biogeochemical processes in an aquifer system.</title>
        <authorList>
            <person name="Anantharaman K."/>
            <person name="Brown C.T."/>
            <person name="Hug L.A."/>
            <person name="Sharon I."/>
            <person name="Castelle C.J."/>
            <person name="Probst A.J."/>
            <person name="Thomas B.C."/>
            <person name="Singh A."/>
            <person name="Wilkins M.J."/>
            <person name="Karaoz U."/>
            <person name="Brodie E.L."/>
            <person name="Williams K.H."/>
            <person name="Hubbard S.S."/>
            <person name="Banfield J.F."/>
        </authorList>
    </citation>
    <scope>NUCLEOTIDE SEQUENCE [LARGE SCALE GENOMIC DNA]</scope>
</reference>
<name>A0A1G2CRH3_9BACT</name>
<proteinExistence type="predicted"/>
<sequence>MADSSDVGKFGDFRSQVYSFNKIPEDGEVIVRAYYDSPKDGTPQDIFSVSIKIDLGKHSRLNIFYGNSIKGNLNDCQSVFAVERLTAKTQTPAAQALIMLFSGSFSLEETEAGYFSSIPAGVHLRAVNIDKKGTAKADFSRELNQGGGSCKVTAIRAQIENTLKQFETVKKVVIAVEGETETALQP</sequence>
<dbReference type="SMART" id="SM00909">
    <property type="entry name" value="Germane"/>
    <property type="match status" value="1"/>
</dbReference>
<dbReference type="EMBL" id="MHLG01000010">
    <property type="protein sequence ID" value="OGZ03969.1"/>
    <property type="molecule type" value="Genomic_DNA"/>
</dbReference>
<accession>A0A1G2CRH3</accession>
<dbReference type="Pfam" id="PF10646">
    <property type="entry name" value="Germane"/>
    <property type="match status" value="1"/>
</dbReference>
<protein>
    <recommendedName>
        <fullName evidence="1">GerMN domain-containing protein</fullName>
    </recommendedName>
</protein>
<dbReference type="STRING" id="1798656.A2604_02780"/>
<dbReference type="Proteomes" id="UP000177587">
    <property type="component" value="Unassembled WGS sequence"/>
</dbReference>
<dbReference type="InterPro" id="IPR019606">
    <property type="entry name" value="GerMN"/>
</dbReference>
<evidence type="ECO:0000259" key="1">
    <source>
        <dbReference type="SMART" id="SM00909"/>
    </source>
</evidence>
<evidence type="ECO:0000313" key="3">
    <source>
        <dbReference type="Proteomes" id="UP000177587"/>
    </source>
</evidence>
<comment type="caution">
    <text evidence="2">The sequence shown here is derived from an EMBL/GenBank/DDBJ whole genome shotgun (WGS) entry which is preliminary data.</text>
</comment>
<evidence type="ECO:0000313" key="2">
    <source>
        <dbReference type="EMBL" id="OGZ03969.1"/>
    </source>
</evidence>
<organism evidence="2 3">
    <name type="scientific">Candidatus Liptonbacteria bacterium RIFOXYD1_FULL_36_11</name>
    <dbReference type="NCBI Taxonomy" id="1798656"/>
    <lineage>
        <taxon>Bacteria</taxon>
        <taxon>Candidatus Liptoniibacteriota</taxon>
    </lineage>
</organism>
<gene>
    <name evidence="2" type="ORF">A2604_02780</name>
</gene>